<dbReference type="PANTHER" id="PTHR24413">
    <property type="entry name" value="SPECKLE-TYPE POZ PROTEIN"/>
    <property type="match status" value="1"/>
</dbReference>
<dbReference type="InterPro" id="IPR000210">
    <property type="entry name" value="BTB/POZ_dom"/>
</dbReference>
<protein>
    <submittedName>
        <fullName evidence="3">BTB domain-containing protein</fullName>
    </submittedName>
</protein>
<dbReference type="PROSITE" id="PS50097">
    <property type="entry name" value="BTB"/>
    <property type="match status" value="1"/>
</dbReference>
<reference evidence="3" key="2">
    <citation type="submission" date="2020-10" db="UniProtKB">
        <authorList>
            <consortium name="WormBaseParasite"/>
        </authorList>
    </citation>
    <scope>IDENTIFICATION</scope>
</reference>
<evidence type="ECO:0000313" key="3">
    <source>
        <dbReference type="WBParaSite" id="Pan_g15903.t1"/>
    </source>
</evidence>
<dbReference type="SMART" id="SM00225">
    <property type="entry name" value="BTB"/>
    <property type="match status" value="1"/>
</dbReference>
<dbReference type="AlphaFoldDB" id="A0A7E4V375"/>
<dbReference type="CDD" id="cd18186">
    <property type="entry name" value="BTB_POZ_ZBTB_KLHL-like"/>
    <property type="match status" value="1"/>
</dbReference>
<dbReference type="Pfam" id="PF00651">
    <property type="entry name" value="BTB"/>
    <property type="match status" value="1"/>
</dbReference>
<name>A0A7E4V375_PANRE</name>
<evidence type="ECO:0000313" key="2">
    <source>
        <dbReference type="Proteomes" id="UP000492821"/>
    </source>
</evidence>
<keyword evidence="2" id="KW-1185">Reference proteome</keyword>
<reference evidence="2" key="1">
    <citation type="journal article" date="2013" name="Genetics">
        <title>The draft genome and transcriptome of Panagrellus redivivus are shaped by the harsh demands of a free-living lifestyle.</title>
        <authorList>
            <person name="Srinivasan J."/>
            <person name="Dillman A.R."/>
            <person name="Macchietto M.G."/>
            <person name="Heikkinen L."/>
            <person name="Lakso M."/>
            <person name="Fracchia K.M."/>
            <person name="Antoshechkin I."/>
            <person name="Mortazavi A."/>
            <person name="Wong G."/>
            <person name="Sternberg P.W."/>
        </authorList>
    </citation>
    <scope>NUCLEOTIDE SEQUENCE [LARGE SCALE GENOMIC DNA]</scope>
    <source>
        <strain evidence="2">MT8872</strain>
    </source>
</reference>
<dbReference type="WBParaSite" id="Pan_g15903.t1">
    <property type="protein sequence ID" value="Pan_g15903.t1"/>
    <property type="gene ID" value="Pan_g15903"/>
</dbReference>
<accession>A0A7E4V375</accession>
<evidence type="ECO:0000259" key="1">
    <source>
        <dbReference type="PROSITE" id="PS50097"/>
    </source>
</evidence>
<dbReference type="InterPro" id="IPR011333">
    <property type="entry name" value="SKP1/BTB/POZ_sf"/>
</dbReference>
<dbReference type="SUPFAM" id="SSF54695">
    <property type="entry name" value="POZ domain"/>
    <property type="match status" value="1"/>
</dbReference>
<proteinExistence type="predicted"/>
<dbReference type="Gene3D" id="3.30.710.10">
    <property type="entry name" value="Potassium Channel Kv1.1, Chain A"/>
    <property type="match status" value="1"/>
</dbReference>
<sequence length="234" mass="26969">MALFILAGKATVWSEIEVDIDVPFIPFVLSIFHLLQHVPTDTSLVVESKTIPTHKHFLLLISPVFKSMFLHDTAKVEITDFDFKTVKSVIDYCYGRELKDLSIDTIVSMLRFSDKYTIMAITDEFEKLPSANLSVETFCTIVRYAYDCNKKTLFTKCCDFFKEHQDELKTTDKFAKLPPALVTTVLKSVFILKTNFDILRHAHKKNINSVVEHLEQSFLKQMTLQDFCLGRLAR</sequence>
<feature type="domain" description="BTB" evidence="1">
    <location>
        <begin position="40"/>
        <end position="102"/>
    </location>
</feature>
<organism evidence="2 3">
    <name type="scientific">Panagrellus redivivus</name>
    <name type="common">Microworm</name>
    <dbReference type="NCBI Taxonomy" id="6233"/>
    <lineage>
        <taxon>Eukaryota</taxon>
        <taxon>Metazoa</taxon>
        <taxon>Ecdysozoa</taxon>
        <taxon>Nematoda</taxon>
        <taxon>Chromadorea</taxon>
        <taxon>Rhabditida</taxon>
        <taxon>Tylenchina</taxon>
        <taxon>Panagrolaimomorpha</taxon>
        <taxon>Panagrolaimoidea</taxon>
        <taxon>Panagrolaimidae</taxon>
        <taxon>Panagrellus</taxon>
    </lineage>
</organism>
<dbReference type="Proteomes" id="UP000492821">
    <property type="component" value="Unassembled WGS sequence"/>
</dbReference>
<dbReference type="Gene3D" id="1.25.40.420">
    <property type="match status" value="1"/>
</dbReference>